<evidence type="ECO:0000256" key="4">
    <source>
        <dbReference type="ARBA" id="ARBA00023004"/>
    </source>
</evidence>
<protein>
    <recommendedName>
        <fullName evidence="8">DUF4070 domain-containing protein</fullName>
    </recommendedName>
</protein>
<dbReference type="PANTHER" id="PTHR43409:SF7">
    <property type="entry name" value="BLL1977 PROTEIN"/>
    <property type="match status" value="1"/>
</dbReference>
<evidence type="ECO:0008006" key="8">
    <source>
        <dbReference type="Google" id="ProtNLM"/>
    </source>
</evidence>
<gene>
    <name evidence="6" type="ORF">D0433_03485</name>
</gene>
<keyword evidence="3" id="KW-0479">Metal-binding</keyword>
<keyword evidence="5" id="KW-0411">Iron-sulfur</keyword>
<comment type="caution">
    <text evidence="6">The sequence shown here is derived from an EMBL/GenBank/DDBJ whole genome shotgun (WGS) entry which is preliminary data.</text>
</comment>
<name>A0A395M2E6_9BACT</name>
<dbReference type="EMBL" id="PHFL01000015">
    <property type="protein sequence ID" value="RFM24872.1"/>
    <property type="molecule type" value="Genomic_DNA"/>
</dbReference>
<dbReference type="InterPro" id="IPR058240">
    <property type="entry name" value="rSAM_sf"/>
</dbReference>
<comment type="cofactor">
    <cofactor evidence="1">
        <name>[4Fe-4S] cluster</name>
        <dbReference type="ChEBI" id="CHEBI:49883"/>
    </cofactor>
</comment>
<dbReference type="InterPro" id="IPR051198">
    <property type="entry name" value="BchE-like"/>
</dbReference>
<dbReference type="GO" id="GO:0051536">
    <property type="term" value="F:iron-sulfur cluster binding"/>
    <property type="evidence" value="ECO:0007669"/>
    <property type="project" value="UniProtKB-KW"/>
</dbReference>
<feature type="non-terminal residue" evidence="6">
    <location>
        <position position="1"/>
    </location>
</feature>
<reference evidence="6 7" key="1">
    <citation type="journal article" date="2011" name="ISME J.">
        <title>Community ecology of hot spring cyanobacterial mats: predominant populations and their functional potential.</title>
        <authorList>
            <person name="Klatt C.G."/>
            <person name="Wood J.M."/>
            <person name="Rusch D.B."/>
            <person name="Bateson M.M."/>
            <person name="Hamamura N."/>
            <person name="Heidelberg J.F."/>
            <person name="Grossman A.R."/>
            <person name="Bhaya D."/>
            <person name="Cohan F.M."/>
            <person name="Kuhl M."/>
            <person name="Bryant D.A."/>
            <person name="Ward D.M."/>
        </authorList>
    </citation>
    <scope>NUCLEOTIDE SEQUENCE [LARGE SCALE GENOMIC DNA]</scope>
    <source>
        <strain evidence="6">OS</strain>
    </source>
</reference>
<sequence>AIREAGICVYGSFIYGLDGDTLDTPNLLYDFIEETGIDVPGINILRPIPGTALFERLASEGRLMFPKEDIYAFRYSWGQELLCKPKQISVEDFIESYCDLTARLFTLQQALKRTLNAPAIPHAILMFNLAYIQMYGLSRRDLRQQLLRLKQTHSEHLNFSSATSATDSFPSSVHLSVNS</sequence>
<dbReference type="SUPFAM" id="SSF102114">
    <property type="entry name" value="Radical SAM enzymes"/>
    <property type="match status" value="1"/>
</dbReference>
<dbReference type="GO" id="GO:0005829">
    <property type="term" value="C:cytosol"/>
    <property type="evidence" value="ECO:0007669"/>
    <property type="project" value="TreeGrafter"/>
</dbReference>
<evidence type="ECO:0000256" key="5">
    <source>
        <dbReference type="ARBA" id="ARBA00023014"/>
    </source>
</evidence>
<evidence type="ECO:0000313" key="7">
    <source>
        <dbReference type="Proteomes" id="UP000266389"/>
    </source>
</evidence>
<accession>A0A395M2E6</accession>
<keyword evidence="4" id="KW-0408">Iron</keyword>
<proteinExistence type="predicted"/>
<dbReference type="Proteomes" id="UP000266389">
    <property type="component" value="Unassembled WGS sequence"/>
</dbReference>
<organism evidence="6 7">
    <name type="scientific">Candidatus Thermochlorobacter aerophilus</name>
    <dbReference type="NCBI Taxonomy" id="1868324"/>
    <lineage>
        <taxon>Bacteria</taxon>
        <taxon>Pseudomonadati</taxon>
        <taxon>Chlorobiota</taxon>
        <taxon>Chlorobiia</taxon>
        <taxon>Chlorobiales</taxon>
        <taxon>Candidatus Thermochlorobacteriaceae</taxon>
        <taxon>Candidatus Thermochlorobacter</taxon>
    </lineage>
</organism>
<dbReference type="AlphaFoldDB" id="A0A395M2E6"/>
<evidence type="ECO:0000256" key="3">
    <source>
        <dbReference type="ARBA" id="ARBA00022723"/>
    </source>
</evidence>
<dbReference type="PANTHER" id="PTHR43409">
    <property type="entry name" value="ANAEROBIC MAGNESIUM-PROTOPORPHYRIN IX MONOMETHYL ESTER CYCLASE-RELATED"/>
    <property type="match status" value="1"/>
</dbReference>
<dbReference type="GO" id="GO:0046872">
    <property type="term" value="F:metal ion binding"/>
    <property type="evidence" value="ECO:0007669"/>
    <property type="project" value="UniProtKB-KW"/>
</dbReference>
<evidence type="ECO:0000256" key="1">
    <source>
        <dbReference type="ARBA" id="ARBA00001966"/>
    </source>
</evidence>
<keyword evidence="2" id="KW-0949">S-adenosyl-L-methionine</keyword>
<evidence type="ECO:0000313" key="6">
    <source>
        <dbReference type="EMBL" id="RFM24872.1"/>
    </source>
</evidence>
<evidence type="ECO:0000256" key="2">
    <source>
        <dbReference type="ARBA" id="ARBA00022691"/>
    </source>
</evidence>